<gene>
    <name evidence="2" type="ORF">BKA12_001844</name>
</gene>
<dbReference type="AlphaFoldDB" id="A0A7W8YC17"/>
<feature type="domain" description="HNH nuclease" evidence="1">
    <location>
        <begin position="412"/>
        <end position="464"/>
    </location>
</feature>
<dbReference type="Pfam" id="PF02720">
    <property type="entry name" value="DUF222"/>
    <property type="match status" value="1"/>
</dbReference>
<accession>A0A7W8YC17</accession>
<sequence length="512" mass="56171">METVNPALLKPDPSSPVPSSCVPAISTDVSRLSVAELREYVVSVHNQIDALVLAVDGVATGACELDHLAAGVEELSHQVGRLQVKAAVRMESVVQELKDSQTFTPRRSRFRSATDRLSQVLHVNPAEVQKRLDVAHAVSEAVAPAVADAFAQGLLTVGVAARIMSALERLQPAIEQLSPTREEAEALKRKVESDLVGIAVSGTPTAMERQVRVWQHQLDAQGVLPTREVKREIQGAFFKGKKMGLFEWTFRLDELQQEQFLTAVAPEVNPRTPDHVVGSEDGVVPLLDIDGHEIPVAMDESGKPVEPPKDDRSLGQKRLDGLMHAVTTALSTGKLSRHGGYQPQVVVNIDHKTLLDELTTHELFRSDAVHSGPMNPMSIRQLACNAELIPVVLGSASQVVDAGSRTRLFTAEQRKLLYARDRGCTFPGCTRGVDRCEAHHVQEYSKGGVTTLENAAMVCSHHHHLVHETTWRIQMRQGVPFWQPPLDEDPNQPLMRNLYFHPEKAGQLALSA</sequence>
<dbReference type="InterPro" id="IPR003870">
    <property type="entry name" value="DUF222"/>
</dbReference>
<keyword evidence="3" id="KW-1185">Reference proteome</keyword>
<dbReference type="CDD" id="cd00085">
    <property type="entry name" value="HNHc"/>
    <property type="match status" value="1"/>
</dbReference>
<evidence type="ECO:0000313" key="2">
    <source>
        <dbReference type="EMBL" id="MBB5598764.1"/>
    </source>
</evidence>
<dbReference type="RefSeq" id="WP_183642941.1">
    <property type="nucleotide sequence ID" value="NZ_JACHBL010000001.1"/>
</dbReference>
<protein>
    <recommendedName>
        <fullName evidence="1">HNH nuclease domain-containing protein</fullName>
    </recommendedName>
</protein>
<evidence type="ECO:0000313" key="3">
    <source>
        <dbReference type="Proteomes" id="UP000523863"/>
    </source>
</evidence>
<dbReference type="Proteomes" id="UP000523863">
    <property type="component" value="Unassembled WGS sequence"/>
</dbReference>
<name>A0A7W8YC17_9MICC</name>
<proteinExistence type="predicted"/>
<reference evidence="2 3" key="1">
    <citation type="submission" date="2020-08" db="EMBL/GenBank/DDBJ databases">
        <title>Sequencing the genomes of 1000 actinobacteria strains.</title>
        <authorList>
            <person name="Klenk H.-P."/>
        </authorList>
    </citation>
    <scope>NUCLEOTIDE SEQUENCE [LARGE SCALE GENOMIC DNA]</scope>
    <source>
        <strain evidence="2 3">DSM 23694</strain>
    </source>
</reference>
<evidence type="ECO:0000259" key="1">
    <source>
        <dbReference type="SMART" id="SM00507"/>
    </source>
</evidence>
<dbReference type="SMART" id="SM00507">
    <property type="entry name" value="HNHc"/>
    <property type="match status" value="1"/>
</dbReference>
<dbReference type="Gene3D" id="1.10.30.50">
    <property type="match status" value="1"/>
</dbReference>
<dbReference type="EMBL" id="JACHBL010000001">
    <property type="protein sequence ID" value="MBB5598764.1"/>
    <property type="molecule type" value="Genomic_DNA"/>
</dbReference>
<comment type="caution">
    <text evidence="2">The sequence shown here is derived from an EMBL/GenBank/DDBJ whole genome shotgun (WGS) entry which is preliminary data.</text>
</comment>
<organism evidence="2 3">
    <name type="scientific">Neomicrococcus lactis</name>
    <dbReference type="NCBI Taxonomy" id="732241"/>
    <lineage>
        <taxon>Bacteria</taxon>
        <taxon>Bacillati</taxon>
        <taxon>Actinomycetota</taxon>
        <taxon>Actinomycetes</taxon>
        <taxon>Micrococcales</taxon>
        <taxon>Micrococcaceae</taxon>
        <taxon>Neomicrococcus</taxon>
    </lineage>
</organism>
<dbReference type="InterPro" id="IPR003615">
    <property type="entry name" value="HNH_nuc"/>
</dbReference>